<protein>
    <submittedName>
        <fullName evidence="4">Phosphotriesterase</fullName>
    </submittedName>
</protein>
<comment type="similarity">
    <text evidence="3">Belongs to the metallo-dependent hydrolases superfamily. Phosphotriesterase family.</text>
</comment>
<dbReference type="AlphaFoldDB" id="A0A2X1KFT5"/>
<dbReference type="EMBL" id="UARS01000014">
    <property type="protein sequence ID" value="SPW57519.1"/>
    <property type="molecule type" value="Genomic_DNA"/>
</dbReference>
<sequence length="174" mass="19140">MDAPCYPFSQRLVDKKVTAEIQWALKHDPYCCADNMDRKPIEDVIFEINNFISLGGRTIVDATGSESIGRDAQALREVALKTGLNIVASSGPYLEKFESQRIHKTVDELATTIDKELNQGIGDTDIRAGMIGEIGVSPTFTEAEHNSLRAASLAQINNPHVAMNIHMPGWLSSR</sequence>
<dbReference type="GO" id="GO:0008270">
    <property type="term" value="F:zinc ion binding"/>
    <property type="evidence" value="ECO:0007669"/>
    <property type="project" value="InterPro"/>
</dbReference>
<evidence type="ECO:0000313" key="4">
    <source>
        <dbReference type="EMBL" id="SPW57519.1"/>
    </source>
</evidence>
<evidence type="ECO:0000313" key="5">
    <source>
        <dbReference type="Proteomes" id="UP000250561"/>
    </source>
</evidence>
<name>A0A2X1KFT5_ECOLX</name>
<accession>A0A2X1KFT5</accession>
<evidence type="ECO:0000256" key="1">
    <source>
        <dbReference type="ARBA" id="ARBA00022723"/>
    </source>
</evidence>
<keyword evidence="2" id="KW-0378">Hydrolase</keyword>
<dbReference type="PANTHER" id="PTHR10819:SF3">
    <property type="entry name" value="PHOSPHOTRIESTERASE-RELATED PROTEIN"/>
    <property type="match status" value="1"/>
</dbReference>
<dbReference type="Gene3D" id="3.20.20.140">
    <property type="entry name" value="Metal-dependent hydrolases"/>
    <property type="match status" value="1"/>
</dbReference>
<evidence type="ECO:0000256" key="2">
    <source>
        <dbReference type="ARBA" id="ARBA00022801"/>
    </source>
</evidence>
<dbReference type="Proteomes" id="UP000250561">
    <property type="component" value="Unassembled WGS sequence"/>
</dbReference>
<gene>
    <name evidence="4" type="primary">php_3</name>
    <name evidence="4" type="ORF">NCTC11126_05541</name>
</gene>
<dbReference type="GO" id="GO:0016787">
    <property type="term" value="F:hydrolase activity"/>
    <property type="evidence" value="ECO:0007669"/>
    <property type="project" value="UniProtKB-KW"/>
</dbReference>
<dbReference type="InterPro" id="IPR032466">
    <property type="entry name" value="Metal_Hydrolase"/>
</dbReference>
<dbReference type="PANTHER" id="PTHR10819">
    <property type="entry name" value="PHOSPHOTRIESTERASE-RELATED"/>
    <property type="match status" value="1"/>
</dbReference>
<keyword evidence="1" id="KW-0479">Metal-binding</keyword>
<dbReference type="Pfam" id="PF02126">
    <property type="entry name" value="PTE"/>
    <property type="match status" value="1"/>
</dbReference>
<organism evidence="4 5">
    <name type="scientific">Escherichia coli</name>
    <dbReference type="NCBI Taxonomy" id="562"/>
    <lineage>
        <taxon>Bacteria</taxon>
        <taxon>Pseudomonadati</taxon>
        <taxon>Pseudomonadota</taxon>
        <taxon>Gammaproteobacteria</taxon>
        <taxon>Enterobacterales</taxon>
        <taxon>Enterobacteriaceae</taxon>
        <taxon>Escherichia</taxon>
    </lineage>
</organism>
<evidence type="ECO:0000256" key="3">
    <source>
        <dbReference type="PROSITE-ProRule" id="PRU00679"/>
    </source>
</evidence>
<dbReference type="InterPro" id="IPR001559">
    <property type="entry name" value="Phosphotriesterase"/>
</dbReference>
<comment type="caution">
    <text evidence="3">Lacks conserved residue(s) required for the propagation of feature annotation.</text>
</comment>
<dbReference type="SUPFAM" id="SSF51556">
    <property type="entry name" value="Metallo-dependent hydrolases"/>
    <property type="match status" value="1"/>
</dbReference>
<reference evidence="4 5" key="1">
    <citation type="submission" date="2018-06" db="EMBL/GenBank/DDBJ databases">
        <authorList>
            <consortium name="Pathogen Informatics"/>
            <person name="Doyle S."/>
        </authorList>
    </citation>
    <scope>NUCLEOTIDE SEQUENCE [LARGE SCALE GENOMIC DNA]</scope>
    <source>
        <strain evidence="4 5">NCTC11126</strain>
    </source>
</reference>
<dbReference type="PROSITE" id="PS51347">
    <property type="entry name" value="PHOSPHOTRIESTERASE_2"/>
    <property type="match status" value="1"/>
</dbReference>
<proteinExistence type="inferred from homology"/>